<dbReference type="InterPro" id="IPR016181">
    <property type="entry name" value="Acyl_CoA_acyltransferase"/>
</dbReference>
<dbReference type="NCBIfam" id="TIGR02447">
    <property type="entry name" value="yiiD_Cterm"/>
    <property type="match status" value="1"/>
</dbReference>
<dbReference type="InterPro" id="IPR029069">
    <property type="entry name" value="HotDog_dom_sf"/>
</dbReference>
<feature type="domain" description="N-acetyltransferase" evidence="3">
    <location>
        <begin position="3"/>
        <end position="143"/>
    </location>
</feature>
<dbReference type="OrthoDB" id="4305330at2"/>
<dbReference type="InterPro" id="IPR012660">
    <property type="entry name" value="YiiD_C"/>
</dbReference>
<accession>A0A4R6P2X5</accession>
<dbReference type="InterPro" id="IPR050832">
    <property type="entry name" value="Bact_Acetyltransf"/>
</dbReference>
<dbReference type="Gene3D" id="3.10.129.10">
    <property type="entry name" value="Hotdog Thioesterase"/>
    <property type="match status" value="1"/>
</dbReference>
<dbReference type="CDD" id="cd04301">
    <property type="entry name" value="NAT_SF"/>
    <property type="match status" value="1"/>
</dbReference>
<comment type="caution">
    <text evidence="4">The sequence shown here is derived from an EMBL/GenBank/DDBJ whole genome shotgun (WGS) entry which is preliminary data.</text>
</comment>
<dbReference type="RefSeq" id="WP_133540022.1">
    <property type="nucleotide sequence ID" value="NZ_SNXI01000011.1"/>
</dbReference>
<keyword evidence="5" id="KW-1185">Reference proteome</keyword>
<dbReference type="Proteomes" id="UP000295531">
    <property type="component" value="Unassembled WGS sequence"/>
</dbReference>
<evidence type="ECO:0000313" key="5">
    <source>
        <dbReference type="Proteomes" id="UP000295531"/>
    </source>
</evidence>
<proteinExistence type="predicted"/>
<dbReference type="EMBL" id="SNXI01000011">
    <property type="protein sequence ID" value="TDP32104.1"/>
    <property type="molecule type" value="Genomic_DNA"/>
</dbReference>
<dbReference type="GO" id="GO:0016747">
    <property type="term" value="F:acyltransferase activity, transferring groups other than amino-acyl groups"/>
    <property type="evidence" value="ECO:0007669"/>
    <property type="project" value="InterPro"/>
</dbReference>
<dbReference type="Gene3D" id="3.40.630.30">
    <property type="match status" value="1"/>
</dbReference>
<keyword evidence="1" id="KW-0808">Transferase</keyword>
<dbReference type="SUPFAM" id="SSF54637">
    <property type="entry name" value="Thioesterase/thiol ester dehydrase-isomerase"/>
    <property type="match status" value="1"/>
</dbReference>
<reference evidence="4 5" key="1">
    <citation type="submission" date="2019-03" db="EMBL/GenBank/DDBJ databases">
        <title>Freshwater and sediment microbial communities from various areas in North America, analyzing microbe dynamics in response to fracking.</title>
        <authorList>
            <person name="Lamendella R."/>
        </authorList>
    </citation>
    <scope>NUCLEOTIDE SEQUENCE [LARGE SCALE GENOMIC DNA]</scope>
    <source>
        <strain evidence="4 5">18_TX</strain>
    </source>
</reference>
<gene>
    <name evidence="4" type="ORF">DEU29_11144</name>
</gene>
<evidence type="ECO:0000259" key="3">
    <source>
        <dbReference type="PROSITE" id="PS51186"/>
    </source>
</evidence>
<keyword evidence="2" id="KW-0012">Acyltransferase</keyword>
<name>A0A4R6P2X5_9GAMM</name>
<dbReference type="SUPFAM" id="SSF55729">
    <property type="entry name" value="Acyl-CoA N-acyltransferases (Nat)"/>
    <property type="match status" value="1"/>
</dbReference>
<sequence length="299" mass="34039">MYKVITPETQQQLERYYDLRWRVLREPFQRPRGSEQDEYDQVGQHRMVVNAAGEAVAVGRVHFNSPEEAQIRFMAVAPEYRGEGHGVAIIYALELAARNEGAQHVVINSRDNTIGFYKKCGYYIAEEGNTVNNPMAEHQLRKSFSEQNRIIYRPEWCAELQQTWQNDIPISDAMGIKIHQYTGRLFETRAVLSRNINVHGTMFAGSIYSLGTLTCWGLLHLQLLERGLEGSVVLGDGNIHYHKPVTQEPRSVARLSDVTGDFSALKEGKNARLTMKSQILDDDRPVAEFTGRFVVLAKR</sequence>
<dbReference type="PROSITE" id="PS51186">
    <property type="entry name" value="GNAT"/>
    <property type="match status" value="1"/>
</dbReference>
<evidence type="ECO:0000256" key="2">
    <source>
        <dbReference type="ARBA" id="ARBA00023315"/>
    </source>
</evidence>
<dbReference type="PANTHER" id="PTHR43877">
    <property type="entry name" value="AMINOALKYLPHOSPHONATE N-ACETYLTRANSFERASE-RELATED-RELATED"/>
    <property type="match status" value="1"/>
</dbReference>
<dbReference type="AlphaFoldDB" id="A0A4R6P2X5"/>
<dbReference type="Pfam" id="PF00583">
    <property type="entry name" value="Acetyltransf_1"/>
    <property type="match status" value="1"/>
</dbReference>
<evidence type="ECO:0000256" key="1">
    <source>
        <dbReference type="ARBA" id="ARBA00022679"/>
    </source>
</evidence>
<evidence type="ECO:0000313" key="4">
    <source>
        <dbReference type="EMBL" id="TDP32104.1"/>
    </source>
</evidence>
<dbReference type="InterPro" id="IPR000182">
    <property type="entry name" value="GNAT_dom"/>
</dbReference>
<organism evidence="4 5">
    <name type="scientific">Idiomarina aquatica</name>
    <dbReference type="NCBI Taxonomy" id="1327752"/>
    <lineage>
        <taxon>Bacteria</taxon>
        <taxon>Pseudomonadati</taxon>
        <taxon>Pseudomonadota</taxon>
        <taxon>Gammaproteobacteria</taxon>
        <taxon>Alteromonadales</taxon>
        <taxon>Idiomarinaceae</taxon>
        <taxon>Idiomarina</taxon>
    </lineage>
</organism>
<protein>
    <submittedName>
        <fullName evidence="4">Thioesterase domain-containing protein</fullName>
    </submittedName>
</protein>
<dbReference type="Pfam" id="PF09500">
    <property type="entry name" value="YiiD_C"/>
    <property type="match status" value="1"/>
</dbReference>